<dbReference type="Gene3D" id="3.30.2320.10">
    <property type="entry name" value="hypothetical protein PF0899 domain"/>
    <property type="match status" value="1"/>
</dbReference>
<gene>
    <name evidence="5" type="ORF">GCM10020369_75300</name>
</gene>
<proteinExistence type="inferred from homology"/>
<dbReference type="EMBL" id="BAAAYN010000061">
    <property type="protein sequence ID" value="GAA3396919.1"/>
    <property type="molecule type" value="Genomic_DNA"/>
</dbReference>
<sequence>MNNLYRELAPISDAAWADIETEARRTFSRHVAARRVVDLIGPSGEELSAVGTGHLSELVPPADGVRARSRIVQPVLEFRIPFVVDRQAVDDVERGAKDSDWQPVKDAAKALAFAEDRAILDGYAAGGIVGVRPGSTNTTVALPADVREYPNAVAQAITSLRLAGVDGPYSLLLSAEAYTAVAETSDHGYPIHEHIARVLRDGEIIWAPAIDGAVVLSTRGGDYELYLGQDVSIGYLSHDATSIELYLQESLTFVVQTGEASVNLTV</sequence>
<dbReference type="NCBIfam" id="NF041155">
    <property type="entry name" value="encap_f1"/>
    <property type="match status" value="1"/>
</dbReference>
<evidence type="ECO:0000256" key="2">
    <source>
        <dbReference type="ARBA" id="ARBA00033743"/>
    </source>
</evidence>
<dbReference type="PIRSF" id="PIRSF019254">
    <property type="entry name" value="CFP29"/>
    <property type="match status" value="1"/>
</dbReference>
<dbReference type="RefSeq" id="WP_345733091.1">
    <property type="nucleotide sequence ID" value="NZ_BAAAYN010000061.1"/>
</dbReference>
<dbReference type="Pfam" id="PF04454">
    <property type="entry name" value="Linocin_M18"/>
    <property type="match status" value="1"/>
</dbReference>
<protein>
    <recommendedName>
        <fullName evidence="4">Type 1 encapsulin shell protein</fullName>
    </recommendedName>
</protein>
<comment type="subcellular location">
    <subcellularLocation>
        <location evidence="1">Encapsulin nanocompartment</location>
    </subcellularLocation>
</comment>
<dbReference type="PANTHER" id="PTHR37165:SF1">
    <property type="entry name" value="TYPE 1 ENCAPSULIN SHELL PROTEIN"/>
    <property type="match status" value="1"/>
</dbReference>
<comment type="similarity">
    <text evidence="2">Belongs to the encapsulin family. Family 1 subfamily.</text>
</comment>
<dbReference type="InterPro" id="IPR051429">
    <property type="entry name" value="Encapsulin_nc"/>
</dbReference>
<keyword evidence="3" id="KW-1284">Encapsulin nanocompartment</keyword>
<organism evidence="5 6">
    <name type="scientific">Cryptosporangium minutisporangium</name>
    <dbReference type="NCBI Taxonomy" id="113569"/>
    <lineage>
        <taxon>Bacteria</taxon>
        <taxon>Bacillati</taxon>
        <taxon>Actinomycetota</taxon>
        <taxon>Actinomycetes</taxon>
        <taxon>Cryptosporangiales</taxon>
        <taxon>Cryptosporangiaceae</taxon>
        <taxon>Cryptosporangium</taxon>
    </lineage>
</organism>
<accession>A0ABP6TB23</accession>
<dbReference type="InterPro" id="IPR007544">
    <property type="entry name" value="ENCAP"/>
</dbReference>
<dbReference type="Proteomes" id="UP001501676">
    <property type="component" value="Unassembled WGS sequence"/>
</dbReference>
<keyword evidence="6" id="KW-1185">Reference proteome</keyword>
<evidence type="ECO:0000256" key="3">
    <source>
        <dbReference type="ARBA" id="ARBA00033787"/>
    </source>
</evidence>
<dbReference type="PANTHER" id="PTHR37165">
    <property type="entry name" value="PEPTIDASE U56 FAMILY"/>
    <property type="match status" value="1"/>
</dbReference>
<dbReference type="Gene3D" id="3.30.2400.30">
    <property type="match status" value="1"/>
</dbReference>
<evidence type="ECO:0000313" key="5">
    <source>
        <dbReference type="EMBL" id="GAA3396919.1"/>
    </source>
</evidence>
<evidence type="ECO:0000256" key="1">
    <source>
        <dbReference type="ARBA" id="ARBA00033738"/>
    </source>
</evidence>
<evidence type="ECO:0000313" key="6">
    <source>
        <dbReference type="Proteomes" id="UP001501676"/>
    </source>
</evidence>
<evidence type="ECO:0000256" key="4">
    <source>
        <dbReference type="ARBA" id="ARBA00050023"/>
    </source>
</evidence>
<reference evidence="6" key="1">
    <citation type="journal article" date="2019" name="Int. J. Syst. Evol. Microbiol.">
        <title>The Global Catalogue of Microorganisms (GCM) 10K type strain sequencing project: providing services to taxonomists for standard genome sequencing and annotation.</title>
        <authorList>
            <consortium name="The Broad Institute Genomics Platform"/>
            <consortium name="The Broad Institute Genome Sequencing Center for Infectious Disease"/>
            <person name="Wu L."/>
            <person name="Ma J."/>
        </authorList>
    </citation>
    <scope>NUCLEOTIDE SEQUENCE [LARGE SCALE GENOMIC DNA]</scope>
    <source>
        <strain evidence="6">JCM 9458</strain>
    </source>
</reference>
<comment type="caution">
    <text evidence="5">The sequence shown here is derived from an EMBL/GenBank/DDBJ whole genome shotgun (WGS) entry which is preliminary data.</text>
</comment>
<name>A0ABP6TB23_9ACTN</name>